<dbReference type="AlphaFoldDB" id="A0A6J4LTY0"/>
<feature type="compositionally biased region" description="Low complexity" evidence="1">
    <location>
        <begin position="144"/>
        <end position="154"/>
    </location>
</feature>
<accession>A0A6J4LTY0</accession>
<evidence type="ECO:0000256" key="1">
    <source>
        <dbReference type="SAM" id="MobiDB-lite"/>
    </source>
</evidence>
<name>A0A6J4LTY0_9ACTN</name>
<proteinExistence type="predicted"/>
<organism evidence="2">
    <name type="scientific">uncultured Nocardioidaceae bacterium</name>
    <dbReference type="NCBI Taxonomy" id="253824"/>
    <lineage>
        <taxon>Bacteria</taxon>
        <taxon>Bacillati</taxon>
        <taxon>Actinomycetota</taxon>
        <taxon>Actinomycetes</taxon>
        <taxon>Propionibacteriales</taxon>
        <taxon>Nocardioidaceae</taxon>
        <taxon>environmental samples</taxon>
    </lineage>
</organism>
<feature type="non-terminal residue" evidence="2">
    <location>
        <position position="1"/>
    </location>
</feature>
<protein>
    <submittedName>
        <fullName evidence="2">Metal-dependent hydrolase YbeY, involved in rRNA and/or ribosome maturation and assembly</fullName>
    </submittedName>
</protein>
<reference evidence="2" key="1">
    <citation type="submission" date="2020-02" db="EMBL/GenBank/DDBJ databases">
        <authorList>
            <person name="Meier V. D."/>
        </authorList>
    </citation>
    <scope>NUCLEOTIDE SEQUENCE</scope>
    <source>
        <strain evidence="2">AVDCRST_MAG36</strain>
    </source>
</reference>
<feature type="region of interest" description="Disordered" evidence="1">
    <location>
        <begin position="1"/>
        <end position="163"/>
    </location>
</feature>
<dbReference type="GO" id="GO:0016787">
    <property type="term" value="F:hydrolase activity"/>
    <property type="evidence" value="ECO:0007669"/>
    <property type="project" value="UniProtKB-KW"/>
</dbReference>
<gene>
    <name evidence="2" type="ORF">AVDCRST_MAG36-1393</name>
</gene>
<sequence length="163" mass="17357">ERGGARGVGLRHRPGPAGPVEPLRPGAAPGPPAGRAVHQAGRRGHDRRAQPAVDGQGGLDRRPRLADGRAAPGAGQRGARGGRPRGPRRLPGGRGTSGRRGTGRRSHRLGGRRRDRPAHRARHPAPARVRPRRARGARRDVRPAGHVARRVAPVPRRERGGRV</sequence>
<feature type="non-terminal residue" evidence="2">
    <location>
        <position position="163"/>
    </location>
</feature>
<dbReference type="EMBL" id="CADCUH010000088">
    <property type="protein sequence ID" value="CAA9340769.1"/>
    <property type="molecule type" value="Genomic_DNA"/>
</dbReference>
<feature type="compositionally biased region" description="Basic residues" evidence="1">
    <location>
        <begin position="101"/>
        <end position="136"/>
    </location>
</feature>
<evidence type="ECO:0000313" key="2">
    <source>
        <dbReference type="EMBL" id="CAA9340769.1"/>
    </source>
</evidence>
<keyword evidence="2" id="KW-0378">Hydrolase</keyword>